<dbReference type="SUPFAM" id="SSF46785">
    <property type="entry name" value="Winged helix' DNA-binding domain"/>
    <property type="match status" value="1"/>
</dbReference>
<dbReference type="OrthoDB" id="162531at2"/>
<dbReference type="PANTHER" id="PTHR33164">
    <property type="entry name" value="TRANSCRIPTIONAL REGULATOR, MARR FAMILY"/>
    <property type="match status" value="1"/>
</dbReference>
<dbReference type="PROSITE" id="PS50995">
    <property type="entry name" value="HTH_MARR_2"/>
    <property type="match status" value="1"/>
</dbReference>
<dbReference type="GO" id="GO:0006950">
    <property type="term" value="P:response to stress"/>
    <property type="evidence" value="ECO:0007669"/>
    <property type="project" value="TreeGrafter"/>
</dbReference>
<evidence type="ECO:0000313" key="2">
    <source>
        <dbReference type="EMBL" id="KST62128.1"/>
    </source>
</evidence>
<dbReference type="PANTHER" id="PTHR33164:SF43">
    <property type="entry name" value="HTH-TYPE TRANSCRIPTIONAL REPRESSOR YETL"/>
    <property type="match status" value="1"/>
</dbReference>
<dbReference type="EMBL" id="LMTZ01000162">
    <property type="protein sequence ID" value="KST62128.1"/>
    <property type="molecule type" value="Genomic_DNA"/>
</dbReference>
<dbReference type="GO" id="GO:0003700">
    <property type="term" value="F:DNA-binding transcription factor activity"/>
    <property type="evidence" value="ECO:0007669"/>
    <property type="project" value="InterPro"/>
</dbReference>
<evidence type="ECO:0000313" key="3">
    <source>
        <dbReference type="Proteomes" id="UP000053372"/>
    </source>
</evidence>
<dbReference type="SMART" id="SM00347">
    <property type="entry name" value="HTH_MARR"/>
    <property type="match status" value="1"/>
</dbReference>
<dbReference type="AlphaFoldDB" id="A0A0V7ZC88"/>
<name>A0A0V7ZC88_9CYAN</name>
<accession>A0A0V7ZC88</accession>
<feature type="domain" description="HTH marR-type" evidence="1">
    <location>
        <begin position="9"/>
        <end position="161"/>
    </location>
</feature>
<comment type="caution">
    <text evidence="2">The sequence shown here is derived from an EMBL/GenBank/DDBJ whole genome shotgun (WGS) entry which is preliminary data.</text>
</comment>
<dbReference type="InterPro" id="IPR036390">
    <property type="entry name" value="WH_DNA-bd_sf"/>
</dbReference>
<keyword evidence="3" id="KW-1185">Reference proteome</keyword>
<dbReference type="InterPro" id="IPR036388">
    <property type="entry name" value="WH-like_DNA-bd_sf"/>
</dbReference>
<dbReference type="RefSeq" id="WP_027844841.1">
    <property type="nucleotide sequence ID" value="NZ_LMTZ01000162.1"/>
</dbReference>
<reference evidence="2 3" key="1">
    <citation type="journal article" date="2015" name="Genome Announc.">
        <title>Draft Genome of the Euendolithic (true boring) Cyanobacterium Mastigocoleus testarum strain BC008.</title>
        <authorList>
            <person name="Guida B.S."/>
            <person name="Garcia-Pichel F."/>
        </authorList>
    </citation>
    <scope>NUCLEOTIDE SEQUENCE [LARGE SCALE GENOMIC DNA]</scope>
    <source>
        <strain evidence="2 3">BC008</strain>
    </source>
</reference>
<dbReference type="InterPro" id="IPR039422">
    <property type="entry name" value="MarR/SlyA-like"/>
</dbReference>
<dbReference type="Proteomes" id="UP000053372">
    <property type="component" value="Unassembled WGS sequence"/>
</dbReference>
<dbReference type="InterPro" id="IPR000835">
    <property type="entry name" value="HTH_MarR-typ"/>
</dbReference>
<evidence type="ECO:0000259" key="1">
    <source>
        <dbReference type="PROSITE" id="PS50995"/>
    </source>
</evidence>
<organism evidence="2 3">
    <name type="scientific">Mastigocoleus testarum BC008</name>
    <dbReference type="NCBI Taxonomy" id="371196"/>
    <lineage>
        <taxon>Bacteria</taxon>
        <taxon>Bacillati</taxon>
        <taxon>Cyanobacteriota</taxon>
        <taxon>Cyanophyceae</taxon>
        <taxon>Nostocales</taxon>
        <taxon>Hapalosiphonaceae</taxon>
        <taxon>Mastigocoleus</taxon>
    </lineage>
</organism>
<dbReference type="Gene3D" id="1.10.10.10">
    <property type="entry name" value="Winged helix-like DNA-binding domain superfamily/Winged helix DNA-binding domain"/>
    <property type="match status" value="1"/>
</dbReference>
<proteinExistence type="predicted"/>
<gene>
    <name evidence="2" type="ORF">BC008_37390</name>
</gene>
<sequence length="169" mass="19011">MVNSGSFSSPQALEQLAKRYPELDLSSVETCLSFLDTTTDVHQALDAHFARYGLSMGKFSLLMQLFIAPEGRLTPSEFAERANVTRATITGLLDGLEREELVKRLPHPGDRRRLCIHLADKGRELISKMLPDHFYRTSAMMANLNATEKKQFIKLLSKLRTGTSAMREP</sequence>
<dbReference type="PRINTS" id="PR00598">
    <property type="entry name" value="HTHMARR"/>
</dbReference>
<dbReference type="Pfam" id="PF01047">
    <property type="entry name" value="MarR"/>
    <property type="match status" value="1"/>
</dbReference>
<protein>
    <submittedName>
        <fullName evidence="2">MarR family transcriptional regulator</fullName>
    </submittedName>
</protein>